<feature type="compositionally biased region" description="Basic and acidic residues" evidence="1">
    <location>
        <begin position="64"/>
        <end position="79"/>
    </location>
</feature>
<feature type="non-terminal residue" evidence="2">
    <location>
        <position position="1"/>
    </location>
</feature>
<dbReference type="OrthoDB" id="1926382at2759"/>
<proteinExistence type="predicted"/>
<accession>A0A371F6I8</accession>
<reference evidence="2" key="1">
    <citation type="submission" date="2018-05" db="EMBL/GenBank/DDBJ databases">
        <title>Draft genome of Mucuna pruriens seed.</title>
        <authorList>
            <person name="Nnadi N.E."/>
            <person name="Vos R."/>
            <person name="Hasami M.H."/>
            <person name="Devisetty U.K."/>
            <person name="Aguiy J.C."/>
        </authorList>
    </citation>
    <scope>NUCLEOTIDE SEQUENCE [LARGE SCALE GENOMIC DNA]</scope>
    <source>
        <strain evidence="2">JCA_2017</strain>
    </source>
</reference>
<dbReference type="Proteomes" id="UP000257109">
    <property type="component" value="Unassembled WGS sequence"/>
</dbReference>
<sequence length="79" mass="9200">MVFTFGSFMHFNLYCPVLELNDKKLHERVVNEMQNRWSDNLSKKSQGKEKISDSKCSWPLLSESSDRTFSHSHDYSGPS</sequence>
<keyword evidence="3" id="KW-1185">Reference proteome</keyword>
<organism evidence="2 3">
    <name type="scientific">Mucuna pruriens</name>
    <name type="common">Velvet bean</name>
    <name type="synonym">Dolichos pruriens</name>
    <dbReference type="NCBI Taxonomy" id="157652"/>
    <lineage>
        <taxon>Eukaryota</taxon>
        <taxon>Viridiplantae</taxon>
        <taxon>Streptophyta</taxon>
        <taxon>Embryophyta</taxon>
        <taxon>Tracheophyta</taxon>
        <taxon>Spermatophyta</taxon>
        <taxon>Magnoliopsida</taxon>
        <taxon>eudicotyledons</taxon>
        <taxon>Gunneridae</taxon>
        <taxon>Pentapetalae</taxon>
        <taxon>rosids</taxon>
        <taxon>fabids</taxon>
        <taxon>Fabales</taxon>
        <taxon>Fabaceae</taxon>
        <taxon>Papilionoideae</taxon>
        <taxon>50 kb inversion clade</taxon>
        <taxon>NPAAA clade</taxon>
        <taxon>indigoferoid/millettioid clade</taxon>
        <taxon>Phaseoleae</taxon>
        <taxon>Mucuna</taxon>
    </lineage>
</organism>
<feature type="region of interest" description="Disordered" evidence="1">
    <location>
        <begin position="39"/>
        <end position="79"/>
    </location>
</feature>
<evidence type="ECO:0000313" key="3">
    <source>
        <dbReference type="Proteomes" id="UP000257109"/>
    </source>
</evidence>
<evidence type="ECO:0000313" key="2">
    <source>
        <dbReference type="EMBL" id="RDX73910.1"/>
    </source>
</evidence>
<dbReference type="EMBL" id="QJKJ01010356">
    <property type="protein sequence ID" value="RDX73910.1"/>
    <property type="molecule type" value="Genomic_DNA"/>
</dbReference>
<protein>
    <submittedName>
        <fullName evidence="2">Uncharacterized protein</fullName>
    </submittedName>
</protein>
<evidence type="ECO:0000256" key="1">
    <source>
        <dbReference type="SAM" id="MobiDB-lite"/>
    </source>
</evidence>
<gene>
    <name evidence="2" type="ORF">CR513_46411</name>
</gene>
<dbReference type="AlphaFoldDB" id="A0A371F6I8"/>
<comment type="caution">
    <text evidence="2">The sequence shown here is derived from an EMBL/GenBank/DDBJ whole genome shotgun (WGS) entry which is preliminary data.</text>
</comment>
<name>A0A371F6I8_MUCPR</name>